<dbReference type="Proteomes" id="UP000266568">
    <property type="component" value="Unassembled WGS sequence"/>
</dbReference>
<dbReference type="InterPro" id="IPR018511">
    <property type="entry name" value="Hemolysin-typ_Ca-bd_CS"/>
</dbReference>
<evidence type="ECO:0000256" key="5">
    <source>
        <dbReference type="ARBA" id="ARBA00022837"/>
    </source>
</evidence>
<evidence type="ECO:0000259" key="6">
    <source>
        <dbReference type="SMART" id="SM00237"/>
    </source>
</evidence>
<dbReference type="GO" id="GO:0005576">
    <property type="term" value="C:extracellular region"/>
    <property type="evidence" value="ECO:0007669"/>
    <property type="project" value="UniProtKB-SubCell"/>
</dbReference>
<keyword evidence="8" id="KW-1185">Reference proteome</keyword>
<dbReference type="EMBL" id="QXDC01000003">
    <property type="protein sequence ID" value="RIA43543.1"/>
    <property type="molecule type" value="Genomic_DNA"/>
</dbReference>
<protein>
    <submittedName>
        <fullName evidence="7">Hemolysin type calcium-binding protein</fullName>
    </submittedName>
</protein>
<accession>A0A397P5M4</accession>
<name>A0A397P5M4_9SPHN</name>
<evidence type="ECO:0000313" key="8">
    <source>
        <dbReference type="Proteomes" id="UP000266568"/>
    </source>
</evidence>
<evidence type="ECO:0000256" key="2">
    <source>
        <dbReference type="ARBA" id="ARBA00022525"/>
    </source>
</evidence>
<keyword evidence="2" id="KW-0964">Secreted</keyword>
<dbReference type="Gene3D" id="2.160.20.160">
    <property type="match status" value="1"/>
</dbReference>
<dbReference type="Gene3D" id="2.150.10.10">
    <property type="entry name" value="Serralysin-like metalloprotease, C-terminal"/>
    <property type="match status" value="4"/>
</dbReference>
<sequence>MARLTLNNEGGYAAGTITVFGTKGGQEEVTIIAGAHVTLLGGFEQGGDTIHFAGNAADYTVVRTGTTIVFTDDAGTSVSLPVGPNGTTTLTFADGSFDAGYSDGDVFIGDQIVTDVPDTIGDAGGGDDGEIFNITVTPVADVVEGAGDLVFRLERPAGEASEAVTLNVATTGGTATAGQDYTPVSQQVTFAVGQTTQFVIVHVTNDAVRESTETVVLQVTSPDGSETVATATGNILDNLGAEPPVTPLSFELTTGADTVDGGAGNDRISGVQNALLLGKVLSAADIIDGGDGVDTLILLNADIGADNALEDNDFANVTNVEAIQTNYDEVTLGAKAAAAGIVSVDTSLNTTGGTSLDISSAGLTTSLNVTMADNEEDEVLTDLAIGGDTINTGVNSDGNSDIDGVYFANQTTGVSVSFDGAAVGDGIAPDADGNLGVEVQSLDAAGDPTGAITYTDDEGVYFTNAAGITVHDGDTEIGTFTDVMLGTANDDSYGVDGYANGGAGDDSLFGGGSRDWLVGGTGDDTLVGGGAVDHLEGGAGNDWLQGGTGIDVMDGGEGSDTYYFDNGEFVAAETITDTGTGADDVDTLQVYSTTNLTDGLFAGKSGFEALNAYGMTLVTLDENAEAAGINDVTLGFGGAGGASLDASAFTTDLTVAGFGNIATGSGDDNVTVNGLSGTPRTFDLGDGDDTISESWVGAIDGGDTIDGGDGNDTLLLGVNAENAAGWSGGVIRGFSTTNMTGVESIVVETGFDAVSDPDTGDVAGFAQSYTILVDPASVEAGGSLVIDGSALQAGLVTDLGADGILGTADDVKSDETMTVFGAALGADQALVATGGAGDDGLVGGAGDDTLIGGAGDDAIWGGAGDDTLDGGEGSDTYFYVDGELTATETLNDTGTGAGDIDTIDVTSATALTDALFAGKSGIEVLDAAVTLGAGVEVTLGANAQAAGIRTVDLAGAEDFDASAYTEGLTVTGAGNLTTGSGGDIVNVAGGGATIKTNAGDDVVNMLATAVGTSTIALGAGNDIIHGGDLIDAGDKLDGGTGYDTLELDGNLGIGFGADFKNFEQIDLLAGKDVDTTPGTTNSYILTLANANVTAGGTLKVDGSALRADVVTSFGGDGVLGGGDDVTADEFMFIDGSAVTGGSLNLIGGAGSDFLIGGARADVLDGGAGDDVISGGAGDDVINGGDGDDLIIGGDGADIMHGGAGDDTFAVTITQFNSERDEVFGDEGDNTLQIDGGGSLTADIADVGFNGRYHDVNNVLLSNGTFSWVAGSYSEDAGVETIEIDTGAVGNISLINFTHDGTTLIGADGNDTFTGSGFADIFHTGGGNNTVNAGAGNDMIWLDDATLAGNQTVDAGAGDDVIQGLTTLTNADVINGGAGADTLFIGAAEAGYFGTGIAFNGNLTNVETIDLVAGLDATTAAPGTANTYAFSFVDANIATGETLTVDGSDLRADVVTGFGVDGALGGGDDLTLDETMFVNGSALTAGHALHAIGGEGSDTMLGGAGNDVFTGNDGDDFVLAGAGNDTIDVGAGADYVDGGAGRDTISLGADEDKDYVFVGAGESARANYDTVSGFVIDTDDTAGLQGTAFDVIDFGTAIMANSALLEADGILDGFVQNDSALYDAIQSSTSVLAAVQLVEQELNTDPAANNGVLAFEYRGNTYIGDVTDPGGTGPATFANIVELTGVADAQHLVVDAGTSLGLSA</sequence>
<dbReference type="InterPro" id="IPR050557">
    <property type="entry name" value="RTX_toxin/Mannuronan_C5-epim"/>
</dbReference>
<comment type="caution">
    <text evidence="7">The sequence shown here is derived from an EMBL/GenBank/DDBJ whole genome shotgun (WGS) entry which is preliminary data.</text>
</comment>
<feature type="domain" description="Calx-beta" evidence="6">
    <location>
        <begin position="121"/>
        <end position="220"/>
    </location>
</feature>
<dbReference type="RefSeq" id="WP_119035387.1">
    <property type="nucleotide sequence ID" value="NZ_QXDC01000003.1"/>
</dbReference>
<dbReference type="Pfam" id="PF00353">
    <property type="entry name" value="HemolysinCabind"/>
    <property type="match status" value="10"/>
</dbReference>
<keyword evidence="3" id="KW-0732">Signal</keyword>
<evidence type="ECO:0000313" key="7">
    <source>
        <dbReference type="EMBL" id="RIA43543.1"/>
    </source>
</evidence>
<dbReference type="InterPro" id="IPR003644">
    <property type="entry name" value="Calx_beta"/>
</dbReference>
<dbReference type="PRINTS" id="PR00313">
    <property type="entry name" value="CABNDNGRPT"/>
</dbReference>
<dbReference type="SMART" id="SM00237">
    <property type="entry name" value="Calx_beta"/>
    <property type="match status" value="1"/>
</dbReference>
<evidence type="ECO:0000256" key="4">
    <source>
        <dbReference type="ARBA" id="ARBA00022737"/>
    </source>
</evidence>
<dbReference type="InterPro" id="IPR001343">
    <property type="entry name" value="Hemolysn_Ca-bd"/>
</dbReference>
<dbReference type="Gene3D" id="2.60.40.2030">
    <property type="match status" value="1"/>
</dbReference>
<dbReference type="SUPFAM" id="SSF51120">
    <property type="entry name" value="beta-Roll"/>
    <property type="match status" value="5"/>
</dbReference>
<proteinExistence type="predicted"/>
<evidence type="ECO:0000256" key="3">
    <source>
        <dbReference type="ARBA" id="ARBA00022729"/>
    </source>
</evidence>
<dbReference type="PANTHER" id="PTHR38340:SF1">
    <property type="entry name" value="S-LAYER PROTEIN"/>
    <property type="match status" value="1"/>
</dbReference>
<dbReference type="PROSITE" id="PS00330">
    <property type="entry name" value="HEMOLYSIN_CALCIUM"/>
    <property type="match status" value="7"/>
</dbReference>
<comment type="subcellular location">
    <subcellularLocation>
        <location evidence="1">Secreted</location>
    </subcellularLocation>
</comment>
<keyword evidence="4" id="KW-0677">Repeat</keyword>
<reference evidence="7 8" key="1">
    <citation type="submission" date="2018-08" db="EMBL/GenBank/DDBJ databases">
        <title>Genomic Encyclopedia of Type Strains, Phase IV (KMG-IV): sequencing the most valuable type-strain genomes for metagenomic binning, comparative biology and taxonomic classification.</title>
        <authorList>
            <person name="Goeker M."/>
        </authorList>
    </citation>
    <scope>NUCLEOTIDE SEQUENCE [LARGE SCALE GENOMIC DNA]</scope>
    <source>
        <strain evidence="7 8">DSM 25527</strain>
    </source>
</reference>
<gene>
    <name evidence="7" type="ORF">DFR49_1765</name>
</gene>
<dbReference type="InterPro" id="IPR038081">
    <property type="entry name" value="CalX-like_sf"/>
</dbReference>
<dbReference type="PANTHER" id="PTHR38340">
    <property type="entry name" value="S-LAYER PROTEIN"/>
    <property type="match status" value="1"/>
</dbReference>
<dbReference type="SUPFAM" id="SSF141072">
    <property type="entry name" value="CalX-like"/>
    <property type="match status" value="1"/>
</dbReference>
<dbReference type="OrthoDB" id="7572603at2"/>
<dbReference type="GO" id="GO:0016020">
    <property type="term" value="C:membrane"/>
    <property type="evidence" value="ECO:0007669"/>
    <property type="project" value="InterPro"/>
</dbReference>
<dbReference type="InterPro" id="IPR011049">
    <property type="entry name" value="Serralysin-like_metalloprot_C"/>
</dbReference>
<keyword evidence="5" id="KW-0106">Calcium</keyword>
<dbReference type="GO" id="GO:0005509">
    <property type="term" value="F:calcium ion binding"/>
    <property type="evidence" value="ECO:0007669"/>
    <property type="project" value="InterPro"/>
</dbReference>
<dbReference type="Pfam" id="PF03160">
    <property type="entry name" value="Calx-beta"/>
    <property type="match status" value="1"/>
</dbReference>
<dbReference type="GO" id="GO:0007154">
    <property type="term" value="P:cell communication"/>
    <property type="evidence" value="ECO:0007669"/>
    <property type="project" value="InterPro"/>
</dbReference>
<organism evidence="7 8">
    <name type="scientific">Hephaestia caeni</name>
    <dbReference type="NCBI Taxonomy" id="645617"/>
    <lineage>
        <taxon>Bacteria</taxon>
        <taxon>Pseudomonadati</taxon>
        <taxon>Pseudomonadota</taxon>
        <taxon>Alphaproteobacteria</taxon>
        <taxon>Sphingomonadales</taxon>
        <taxon>Sphingomonadaceae</taxon>
        <taxon>Hephaestia</taxon>
    </lineage>
</organism>
<evidence type="ECO:0000256" key="1">
    <source>
        <dbReference type="ARBA" id="ARBA00004613"/>
    </source>
</evidence>